<evidence type="ECO:0000313" key="3">
    <source>
        <dbReference type="Proteomes" id="UP000253204"/>
    </source>
</evidence>
<dbReference type="InterPro" id="IPR010980">
    <property type="entry name" value="Cyt_c/b562"/>
</dbReference>
<dbReference type="GO" id="GO:0005506">
    <property type="term" value="F:iron ion binding"/>
    <property type="evidence" value="ECO:0007669"/>
    <property type="project" value="InterPro"/>
</dbReference>
<sequence length="168" mass="18802">MSKRNVMAVSWLLASILGLGQVAADSTAAVPEMPQHADETRFTDDREAVMWRQEELKDIESLIRQLRFDLVNNQDASVAIPRLEELAKRASADNLLPAFIEGTHGRGSEAHPSIWEEWEEFAAGFDHLEARIDDLIEAANAEDYSNAARAISDVGKSCKSCHRAYRYD</sequence>
<dbReference type="OrthoDB" id="5520910at2"/>
<dbReference type="SUPFAM" id="SSF47175">
    <property type="entry name" value="Cytochromes"/>
    <property type="match status" value="1"/>
</dbReference>
<dbReference type="EMBL" id="QPIJ01000018">
    <property type="protein sequence ID" value="RCV92098.1"/>
    <property type="molecule type" value="Genomic_DNA"/>
</dbReference>
<dbReference type="Proteomes" id="UP000253204">
    <property type="component" value="Unassembled WGS sequence"/>
</dbReference>
<evidence type="ECO:0000256" key="1">
    <source>
        <dbReference type="SAM" id="SignalP"/>
    </source>
</evidence>
<dbReference type="GO" id="GO:0022900">
    <property type="term" value="P:electron transport chain"/>
    <property type="evidence" value="ECO:0007669"/>
    <property type="project" value="InterPro"/>
</dbReference>
<reference evidence="2 3" key="1">
    <citation type="submission" date="2018-07" db="EMBL/GenBank/DDBJ databases">
        <title>Halomonas rutogse sp. nov., isolated from Lake TangqianCo on Tibetan Plateau.</title>
        <authorList>
            <person name="Lu H."/>
            <person name="Xing P."/>
            <person name="Wu Q."/>
        </authorList>
    </citation>
    <scope>NUCLEOTIDE SEQUENCE [LARGE SCALE GENOMIC DNA]</scope>
    <source>
        <strain evidence="2 3">TQ8S</strain>
    </source>
</reference>
<dbReference type="PROSITE" id="PS51009">
    <property type="entry name" value="CYTCII"/>
    <property type="match status" value="1"/>
</dbReference>
<dbReference type="Gene3D" id="1.20.120.10">
    <property type="entry name" value="Cytochrome c/b562"/>
    <property type="match status" value="1"/>
</dbReference>
<dbReference type="GO" id="GO:0009055">
    <property type="term" value="F:electron transfer activity"/>
    <property type="evidence" value="ECO:0007669"/>
    <property type="project" value="InterPro"/>
</dbReference>
<feature type="signal peptide" evidence="1">
    <location>
        <begin position="1"/>
        <end position="24"/>
    </location>
</feature>
<protein>
    <submittedName>
        <fullName evidence="2">Cytochrome c</fullName>
    </submittedName>
</protein>
<name>A0A368U4R4_9GAMM</name>
<comment type="caution">
    <text evidence="2">The sequence shown here is derived from an EMBL/GenBank/DDBJ whole genome shotgun (WGS) entry which is preliminary data.</text>
</comment>
<dbReference type="RefSeq" id="WP_114486696.1">
    <property type="nucleotide sequence ID" value="NZ_CBCSHM010000021.1"/>
</dbReference>
<organism evidence="2 3">
    <name type="scientific">Vreelandella rituensis</name>
    <dbReference type="NCBI Taxonomy" id="2282306"/>
    <lineage>
        <taxon>Bacteria</taxon>
        <taxon>Pseudomonadati</taxon>
        <taxon>Pseudomonadota</taxon>
        <taxon>Gammaproteobacteria</taxon>
        <taxon>Oceanospirillales</taxon>
        <taxon>Halomonadaceae</taxon>
        <taxon>Vreelandella</taxon>
    </lineage>
</organism>
<dbReference type="AlphaFoldDB" id="A0A368U4R4"/>
<dbReference type="GO" id="GO:0020037">
    <property type="term" value="F:heme binding"/>
    <property type="evidence" value="ECO:0007669"/>
    <property type="project" value="InterPro"/>
</dbReference>
<proteinExistence type="predicted"/>
<dbReference type="Pfam" id="PF01322">
    <property type="entry name" value="Cytochrom_C_2"/>
    <property type="match status" value="1"/>
</dbReference>
<accession>A0A368U4R4</accession>
<keyword evidence="3" id="KW-1185">Reference proteome</keyword>
<keyword evidence="1" id="KW-0732">Signal</keyword>
<evidence type="ECO:0000313" key="2">
    <source>
        <dbReference type="EMBL" id="RCV92098.1"/>
    </source>
</evidence>
<feature type="chain" id="PRO_5016860125" evidence="1">
    <location>
        <begin position="25"/>
        <end position="168"/>
    </location>
</feature>
<dbReference type="InterPro" id="IPR002321">
    <property type="entry name" value="Cyt_c_II"/>
</dbReference>
<gene>
    <name evidence="2" type="ORF">DU506_09475</name>
</gene>